<dbReference type="InterPro" id="IPR023294">
    <property type="entry name" value="Tachylectin2"/>
</dbReference>
<accession>A0A6P7XIW4</accession>
<keyword evidence="2" id="KW-1185">Reference proteome</keyword>
<reference evidence="3" key="1">
    <citation type="submission" date="2025-08" db="UniProtKB">
        <authorList>
            <consortium name="RefSeq"/>
        </authorList>
    </citation>
    <scope>IDENTIFICATION</scope>
</reference>
<dbReference type="InterPro" id="IPR004991">
    <property type="entry name" value="Aerolysin-like"/>
</dbReference>
<dbReference type="Gene3D" id="2.115.10.10">
    <property type="entry name" value="Tachylectin 2"/>
    <property type="match status" value="1"/>
</dbReference>
<dbReference type="OrthoDB" id="9902201at2759"/>
<evidence type="ECO:0000259" key="1">
    <source>
        <dbReference type="Pfam" id="PF14517"/>
    </source>
</evidence>
<dbReference type="PANTHER" id="PTHR39244:SF5">
    <property type="entry name" value="NATTERIN-3-LIKE"/>
    <property type="match status" value="1"/>
</dbReference>
<dbReference type="SUPFAM" id="SSF50934">
    <property type="entry name" value="Tachylectin-2"/>
    <property type="match status" value="1"/>
</dbReference>
<feature type="domain" description="Tachylectin 2" evidence="1">
    <location>
        <begin position="10"/>
        <end position="237"/>
    </location>
</feature>
<dbReference type="AlphaFoldDB" id="A0A6P7XIW4"/>
<dbReference type="KEGG" id="muo:115466189"/>
<organism evidence="2 3">
    <name type="scientific">Microcaecilia unicolor</name>
    <dbReference type="NCBI Taxonomy" id="1415580"/>
    <lineage>
        <taxon>Eukaryota</taxon>
        <taxon>Metazoa</taxon>
        <taxon>Chordata</taxon>
        <taxon>Craniata</taxon>
        <taxon>Vertebrata</taxon>
        <taxon>Euteleostomi</taxon>
        <taxon>Amphibia</taxon>
        <taxon>Gymnophiona</taxon>
        <taxon>Siphonopidae</taxon>
        <taxon>Microcaecilia</taxon>
    </lineage>
</organism>
<dbReference type="Gene3D" id="2.20.25.650">
    <property type="entry name" value="Tachylectin-2-like"/>
    <property type="match status" value="1"/>
</dbReference>
<dbReference type="Proteomes" id="UP000515156">
    <property type="component" value="Chromosome 3"/>
</dbReference>
<evidence type="ECO:0000313" key="2">
    <source>
        <dbReference type="Proteomes" id="UP000515156"/>
    </source>
</evidence>
<dbReference type="RefSeq" id="XP_030053151.1">
    <property type="nucleotide sequence ID" value="XM_030197291.1"/>
</dbReference>
<dbReference type="Gene3D" id="2.170.15.10">
    <property type="entry name" value="Proaerolysin, chain A, domain 3"/>
    <property type="match status" value="1"/>
</dbReference>
<proteinExistence type="predicted"/>
<sequence>MSEPGIILFAVDSDGHCKVGLPPANELDIFYDRCIDVGKLGNASHVFFSPDGQMYAVRGSELYAGPLIKSQSDNWWEKEAIRVGKTDWDKFSIIFFHPDGTLYATTKKGKFFKGPVPKNENVSWLYSQASEIGSNGWDAFLTLFFDPEGMLYAVLNNGKLLKRRPPTKLDPWYHTSEVIGDSGWKDLCHFISFSPDGNLWCVTQKDGKICTGKPPANAQVKWPESAKMLGWDYNRYKFISFTRDKTVQKLLNLDFLVDDGKILSVGKELLEEQVYENTSSIPLNASFSFTKTIKSESSFAHEHGFTIDVGAEMSFTTGIPIIEQMGVKITMNMSTTHTWNFNKINSTQSEFSRTSTFQVPPGKGIKQTAIIQRARMDVPYQAKVRTLFDYETTLCGTWKGASVYNLIVKQEDYVLD</sequence>
<dbReference type="SUPFAM" id="SSF56973">
    <property type="entry name" value="Aerolisin/ETX pore-forming domain"/>
    <property type="match status" value="1"/>
</dbReference>
<dbReference type="InParanoid" id="A0A6P7XIW4"/>
<dbReference type="PANTHER" id="PTHR39244">
    <property type="entry name" value="NATTERIN-4"/>
    <property type="match status" value="1"/>
</dbReference>
<evidence type="ECO:0000313" key="3">
    <source>
        <dbReference type="RefSeq" id="XP_030053151.1"/>
    </source>
</evidence>
<dbReference type="GeneID" id="115466189"/>
<dbReference type="Pfam" id="PF14517">
    <property type="entry name" value="Tachylectin"/>
    <property type="match status" value="1"/>
</dbReference>
<gene>
    <name evidence="3" type="primary">LOC115466189</name>
</gene>
<name>A0A6P7XIW4_9AMPH</name>
<dbReference type="InterPro" id="IPR053237">
    <property type="entry name" value="Natterin_C"/>
</dbReference>
<dbReference type="Pfam" id="PF03318">
    <property type="entry name" value="ETX_MTX2"/>
    <property type="match status" value="1"/>
</dbReference>
<dbReference type="InterPro" id="IPR036813">
    <property type="entry name" value="Tachylectin2_sf"/>
</dbReference>
<protein>
    <submittedName>
        <fullName evidence="3">Tachylectin-2-like</fullName>
    </submittedName>
</protein>